<evidence type="ECO:0000256" key="3">
    <source>
        <dbReference type="ARBA" id="ARBA00022450"/>
    </source>
</evidence>
<dbReference type="GO" id="GO:0004312">
    <property type="term" value="F:fatty acid synthase activity"/>
    <property type="evidence" value="ECO:0007669"/>
    <property type="project" value="TreeGrafter"/>
</dbReference>
<dbReference type="Gene3D" id="3.40.47.10">
    <property type="match status" value="4"/>
</dbReference>
<dbReference type="SMART" id="SM00824">
    <property type="entry name" value="PKS_TE"/>
    <property type="match status" value="1"/>
</dbReference>
<evidence type="ECO:0000256" key="1">
    <source>
        <dbReference type="ARBA" id="ARBA00001957"/>
    </source>
</evidence>
<dbReference type="SUPFAM" id="SSF55048">
    <property type="entry name" value="Probable ACP-binding domain of malonyl-CoA ACP transacylase"/>
    <property type="match status" value="4"/>
</dbReference>
<dbReference type="SMART" id="SM00822">
    <property type="entry name" value="PKS_KR"/>
    <property type="match status" value="4"/>
</dbReference>
<dbReference type="SUPFAM" id="SSF53474">
    <property type="entry name" value="alpha/beta-Hydrolases"/>
    <property type="match status" value="1"/>
</dbReference>
<feature type="active site" description="Proton acceptor; for dehydratase activity" evidence="9">
    <location>
        <position position="6211"/>
    </location>
</feature>
<dbReference type="SMART" id="SM00825">
    <property type="entry name" value="PKS_KS"/>
    <property type="match status" value="4"/>
</dbReference>
<feature type="region of interest" description="N-terminal hotdog fold" evidence="9">
    <location>
        <begin position="4438"/>
        <end position="4561"/>
    </location>
</feature>
<dbReference type="PANTHER" id="PTHR43775:SF51">
    <property type="entry name" value="INACTIVE PHENOLPHTHIOCEROL SYNTHESIS POLYKETIDE SYNTHASE TYPE I PKS1-RELATED"/>
    <property type="match status" value="1"/>
</dbReference>
<feature type="domain" description="Carrier" evidence="11">
    <location>
        <begin position="5195"/>
        <end position="5270"/>
    </location>
</feature>
<evidence type="ECO:0000256" key="8">
    <source>
        <dbReference type="ARBA" id="ARBA00023315"/>
    </source>
</evidence>
<keyword evidence="8" id="KW-0012">Acyltransferase</keyword>
<dbReference type="Gene3D" id="3.10.129.110">
    <property type="entry name" value="Polyketide synthase dehydratase"/>
    <property type="match status" value="4"/>
</dbReference>
<dbReference type="CDD" id="cd08956">
    <property type="entry name" value="KR_3_FAS_SDR_x"/>
    <property type="match status" value="4"/>
</dbReference>
<dbReference type="Gene3D" id="3.30.70.3290">
    <property type="match status" value="4"/>
</dbReference>
<keyword evidence="5 14" id="KW-0808">Transferase</keyword>
<dbReference type="SUPFAM" id="SSF51735">
    <property type="entry name" value="NAD(P)-binding Rossmann-fold domains"/>
    <property type="match status" value="8"/>
</dbReference>
<feature type="domain" description="PKS/mFAS DH" evidence="13">
    <location>
        <begin position="930"/>
        <end position="1207"/>
    </location>
</feature>
<dbReference type="InterPro" id="IPR014030">
    <property type="entry name" value="Ketoacyl_synth_N"/>
</dbReference>
<dbReference type="InterPro" id="IPR036736">
    <property type="entry name" value="ACP-like_sf"/>
</dbReference>
<feature type="domain" description="PKS/mFAS DH" evidence="13">
    <location>
        <begin position="6179"/>
        <end position="6465"/>
    </location>
</feature>
<dbReference type="Pfam" id="PF16197">
    <property type="entry name" value="KAsynt_C_assoc"/>
    <property type="match status" value="4"/>
</dbReference>
<dbReference type="Pfam" id="PF00975">
    <property type="entry name" value="Thioesterase"/>
    <property type="match status" value="1"/>
</dbReference>
<dbReference type="Pfam" id="PF00698">
    <property type="entry name" value="Acyl_transf_1"/>
    <property type="match status" value="4"/>
</dbReference>
<feature type="region of interest" description="N-terminal hotdog fold" evidence="9">
    <location>
        <begin position="6179"/>
        <end position="6304"/>
    </location>
</feature>
<evidence type="ECO:0000256" key="6">
    <source>
        <dbReference type="ARBA" id="ARBA00023194"/>
    </source>
</evidence>
<evidence type="ECO:0000256" key="9">
    <source>
        <dbReference type="PROSITE-ProRule" id="PRU01363"/>
    </source>
</evidence>
<dbReference type="InterPro" id="IPR032821">
    <property type="entry name" value="PKS_assoc"/>
</dbReference>
<evidence type="ECO:0000256" key="4">
    <source>
        <dbReference type="ARBA" id="ARBA00022553"/>
    </source>
</evidence>
<dbReference type="Pfam" id="PF22953">
    <property type="entry name" value="SpnB_Rossmann"/>
    <property type="match status" value="4"/>
</dbReference>
<evidence type="ECO:0000313" key="15">
    <source>
        <dbReference type="Proteomes" id="UP000237846"/>
    </source>
</evidence>
<dbReference type="Proteomes" id="UP000237846">
    <property type="component" value="Unassembled WGS sequence"/>
</dbReference>
<dbReference type="InterPro" id="IPR013968">
    <property type="entry name" value="PKS_KR"/>
</dbReference>
<feature type="active site" description="Proton donor; for dehydratase activity" evidence="9">
    <location>
        <position position="1129"/>
    </location>
</feature>
<dbReference type="SMART" id="SM00826">
    <property type="entry name" value="PKS_DH"/>
    <property type="match status" value="4"/>
</dbReference>
<dbReference type="InterPro" id="IPR006162">
    <property type="entry name" value="Ppantetheine_attach_site"/>
</dbReference>
<dbReference type="InterPro" id="IPR016039">
    <property type="entry name" value="Thiolase-like"/>
</dbReference>
<feature type="active site" description="Proton acceptor; for dehydratase activity" evidence="9">
    <location>
        <position position="4470"/>
    </location>
</feature>
<feature type="compositionally biased region" description="Low complexity" evidence="10">
    <location>
        <begin position="7053"/>
        <end position="7071"/>
    </location>
</feature>
<feature type="domain" description="Ketosynthase family 3 (KS3)" evidence="12">
    <location>
        <begin position="1789"/>
        <end position="2201"/>
    </location>
</feature>
<dbReference type="InterPro" id="IPR020807">
    <property type="entry name" value="PKS_DH"/>
</dbReference>
<dbReference type="InterPro" id="IPR009081">
    <property type="entry name" value="PP-bd_ACP"/>
</dbReference>
<dbReference type="Pfam" id="PF00109">
    <property type="entry name" value="ketoacyl-synt"/>
    <property type="match status" value="4"/>
</dbReference>
<dbReference type="PROSITE" id="PS00012">
    <property type="entry name" value="PHOSPHOPANTETHEINE"/>
    <property type="match status" value="1"/>
</dbReference>
<dbReference type="InterPro" id="IPR042104">
    <property type="entry name" value="PKS_dehydratase_sf"/>
</dbReference>
<dbReference type="PROSITE" id="PS00606">
    <property type="entry name" value="KS3_1"/>
    <property type="match status" value="3"/>
</dbReference>
<dbReference type="GO" id="GO:0006633">
    <property type="term" value="P:fatty acid biosynthetic process"/>
    <property type="evidence" value="ECO:0007669"/>
    <property type="project" value="InterPro"/>
</dbReference>
<dbReference type="InterPro" id="IPR020806">
    <property type="entry name" value="PKS_PP-bd"/>
</dbReference>
<dbReference type="InterPro" id="IPR049900">
    <property type="entry name" value="PKS_mFAS_DH"/>
</dbReference>
<evidence type="ECO:0000256" key="7">
    <source>
        <dbReference type="ARBA" id="ARBA00023268"/>
    </source>
</evidence>
<dbReference type="SMART" id="SM00827">
    <property type="entry name" value="PKS_AT"/>
    <property type="match status" value="4"/>
</dbReference>
<evidence type="ECO:0000259" key="12">
    <source>
        <dbReference type="PROSITE" id="PS52004"/>
    </source>
</evidence>
<sequence length="7340" mass="750815">MGKSDERIVEALRTSLKEAERLRERNRKLTAALREPIAIVGMACRYPGGVSSPEDLWRLVAEGTDAVAPFPADRGWDLHRLYDPTGEREGTSLTREGGFLYDAAEFDPDFFGISPGEARFMDPQQRLLLESGWEALERAGIDPSGLKGSPTGVFAGVMYHDYAYSSSGGSVVSGRVAYTLGLEGPAVTVDTACSSSLVAAHLAIQSLRNGECSLALAGGVTVMATPEMFVEFSRQRGLAADGRCKSFSDAADGVGWSEGVGVLVLERLSDARRNGHQVLAVVRGSAVNQDGASNGLTAPNGPSQVRVIRQALASARISADQVDLVEAHGTGTTLGDPIEAQALLATYGQERPEGRPLYLGSLKSNIGHAQAAAGVGGVIKAVMAMRSGTMPKTLHVDAPSSQVDWAAGAVRLLTEARPWEAGPHPRRAAVSSFGISGTNAHIIVEQAPAEEPAAEPAAPGAPAPLLPVVVSGRGERGLAAQAGRLAAFFEHRGEADPRDAAAALVETRAALDHRAVVVAADRAEAVAGLRALAAGEPHPSVVRGHARSGGLGVLFSGQGSQRPGMGRELHAAFPVFAAAFDEVCGLLDGLLAEPLREAGAASLRAVLWAEPGEERAELLDQTLYTQAGLFAFEVALFRLAESWGVRPDFLAGHSIGEISAAHVAGVLSLPDACALVAARGRLMQALPSGGVMVAVQAAEETVLPFLSGVEDRVGIAAVNGPASVVVSGARDAVDTAAARLRDAGHKTRPLRVSHAFHSPLMEPMLAEFAAAIAGLSFQPPEIPVVSNVTGEPAGAEIASPDYWVRHVRAAVRFGAGVGSLYGRGVRSFLEIGPDSVLTAMGRANLPEDAEALFVPAARRDRDEVRQAAAALAALHAHGARVDWTPFLTGRTGGRVELPTYAFQRQRYWLNSTGGTGAADAARLGQAAADHPLLGAVVSLPVTDSVVLTGRISLDTHPWLADHQVLGTVLVPGAALVELAIRAGDEAGCPVVDELTLQAPLVLDDGGGTDLRVAVGAADELGRRPVEIYSCGDGGRMEGVWTRHATGFLTAARPGGSAPDLSVWPPEGAEPVAVDGFYRELVDVGLSYGPAFQGLRAAWRRGDELFAEVALPERSDDGTGAFGIDPALLDAALHGGFLRADDDGAAGPSVPFAWSGVELFAGGASSLRVRLAGTGTDGVEVWLADPSGAPVAAVRSLVARPVAAGQLAAARSSAGGRHDTLFDLRWTPAGPATAEPAAAISLALLGGGRPEPAELLGGAGAYPDASALGAAVAAGAPAPAAVLLPCVADPAADAAAAARILTRRALAAVHELLADERLAGSRLVVVTRGAVEAVPGEGVADVGGAAVWGLVRAAQAEHPDRFVLVDIADGEGPAGGAPAAVLAAGEPQAAVRGGRLLVPRLGRAAVADGPAPERPASGTVLVTGGTGGLGALVARHLVAEHGVRGLLLVSRRGAEAPGAAELVAELEASGASVRVAACDVSDREALRALLATVPAEAPLTGVVHTAGVLDDGVVTALTPERLDAVLRPKAEAAWHLHELTRELDLGMFVLFSSVSGLVGGAAQANYAAANAFLDGLAQHRRAAGLPAVSLAWGLWEQTGGMGGGLGADERARMTRDGLLGLSDTEGLELFDTAAGRDEPVLAPVKWDLELLRRAGADEVPPIMRGLVGRPARRAAAAAGGGSPLAERLAGVDPSRRRAAVVELVAAQVAAVLGYADAKGVEPGRAFQDLGFDSLTAVEFRNGLGKATGLRLPATLVFDYPTPLALAEHLLAEVDGDVERAEPLPSAAAVDEPIAIVGMACRYPGGVSSPEDLWRLVAEGGDGVSLFPADRGWDLHRLFDPSGEREGTSLTREGGFLHDAADFDPDFFGISPGEARFMDPQQRLLLETSWEAFERAGIDPAGLKGSPTGVFAGVMYHDYAYSSSGGSVVSGRVAYTFGLEGPAVTVDTACSSSLVALHWAAQALRSGECSLALAGGVTVMATPDSFVEFSRQRGLAADGRCKSFSDAADGVGWSEGVGVLVLERLSDARRNGHQVLAVVRGSAVNQDGASNGLTAPNGPSQVRVIRQALAGAGIAPADVDLVEAHGTGTKLGDPIEAQALLATYGQDRPDDRPLYLGSLKSNIGHAQAAAGVGGVIKAVMAMRKGVMPRTLHADAPSTQVDWSAGAVELLTEPRPWEPAGHPRRAGVSSFGISGTNAHVIIEQAPADDAADDPAEEPGAPVVPVAVSGRGERGLAAQAGRLADFLDTRDDARLPDVAAALVGTRSALDHRAVVLAADRAEAVDGLRALAAGEPHPGLVRGVARPGGLGVLFSGQGSQRLGMGRELHAAFPVFAAAFDQACESLDGLLAEPLREAGAASLREVLWADPESAAAGLLDQTLYTQAGLFAFEVALFRLFESWGVAPDFVAGHSIGEISAAHVAGVLPLADACVLVAARGRLMQALPAGGVMLAVQAGEDAVLPFLAGVEDRAGIAAVNGPASVVVSGAGEAVAAVAARLAEAGHKTRPLRVSHAFHSPLMDPMLAEFEAVIADLRFQAPTVPVVSNVSGGLAGDEIATPDYWVRHVRAAVRFGDGVRTLDAQGVRTFLEIGPDSVLAAMGPANLAEDAEAVFAAASRRDRDEVRQAVTALAGLHAHGTPVGWAALLPARPARVELPTYAFQRQRYWVDSAVTTVAGDAVRLGQGSADHPLLGAVLADPDSGTVTLTGRLARDTQPWLADHEVLGTVLVPGTALVELAIRAGDEVGCPVLDELTLEAPLPVPEHTGLAVQVVAEPEGPAADRYRVRVHSRPDGAAPGTPWTRHASGVLAAAPPEDAEDFEFAAWPPEGAEPIALDGLYPELAGIGLAYGPAFQGLRAVWRRGDEVFAEVALPEQAAEDAAGYGLHPALLDAALHAGLAAGDGGDGPAVPFAWSGVELLAGGAAALRVRLSVSGPGGTELRLADPSGAPVAVVRSLAVRPLADEGAAAVTAGLRDALYRLDWEAAPAASRPLPGRTAVLTGGAFPARPDGADTYPDPSALAAAVDAGAAVPDVLLLPCASDPAAPDAAEAAGALARGALAAVREMLADERLAGSRLVVVTRGAVEAVPGEGVADVGAAAVWGLVRAARAEHPDRFALVDLDADAPASALAAAVGSGEPEAAVRSERLYVPRLTRVRAAEAAGSAAARERLAAGSVLVTGGTGGLGALVARHLVAEYGVRSLLLVSRRGPDAPGAAELVAELEALGASVRVAACDVADRAAVAGLLAGVPADLPLTGMVHAAGVLDDGIVSALTPERLDAVLKPKADAAWHLHELTRDLDLGMFVLFSSVSGVLGGAGQANYAAANAFLDALAQHRRAAGLPAVSLAWGLWEREGGMGGGLGTADRSRMARGGVLPLSDAEGLALLDAAIGRAEAVLAPVKWDLALLRSGGEPPRTLSRLVGRPARRSAAGAVRSAGGSVLAERLAGVEAARRRGVVVELVRAQAAAVLGHADAEAVEPGRAFQDLGFDSLTAVEFRNGLSTATGLRLPATLVFDYPTPLALADHLLAEAAGAVRRDASLPAAGPVDEPIAIVGMACRYPGGVSSPEELWRLVAEGGDGIALFPADRGWDLHRLYDPSGERADTSYTREGGFLYDAAEFDPDFFGISPGEARYMDPQQRLLLETSWEAFERAGIDPAGLKGSPTGVFAGVMYHDYAGNAGGGGNMVSGRVSYTFGLEGPAVTVDTACSSSLVALHLASQALRSGECSLALAGGVTVMATPASFVEFSRQRGLSADGRCRSFADAADGVGWSEGVGVLVLERLSDARRNGHRVLAVVRGSAVNQDGASNGITAPNGPSQVRVIRQALAGAGMTPDQVDAVEAHGTGTTLGDPIEAQALIATYGQERPEGRPLYLGSLKSNIGHTQAAAGVAGVIKMVQAMRHGVLPKTLHAEVPSSRVDWSAGAVELLAEPRPWEADGRPRRAGVSSFGISGTNAHVIIEQPPAEEPARAADAPDDAAQPPVPLVPVAVSGRGEHGLAAQAGRLADFLAERADTGLPDIAAALLGTRSALDHRAVVLAADRAEALDGLRALAAGEPHPSLVRGAVRTGGLGLVFSGQGSQRAGMGRGLHAAFPVFAAAFDAACESFDGLLAEPLREAGAASLREVLWAGPESDAAGLLDRTVFTQAGLFAFEVALFRLLESWGTAPDFVAGHSIGEISAAHVAGVLPLADACALVAARGRLMQALPDGGVMLAVQAGEDTVLPFLAGVEDRAGIAAVNGPAAVVVSGAGDVVADIAARLGEAGHKTRPLRVSHAFHSPLMDPMLAEFEAAIADLSFRPPEIPVVSNVSGALAGDEIATPDYWVRHVRAAVRFADGVRALHAEGVRSFLEVGPDSVLASPVLETLGEAAAQAAVVAAARRDRDEVRQAVAALAALHAHGVPVDWTPFLGGRGGARVELPTYAFQRQRYWLDAAGPGEVGSAGLRPAEHPLLGAVVAAPDGGAVTLTGRLSPDAQPWLADHQVLGTALVPGTALVELAIRAGDEVGCGALAELTLEAPLVLAAPTVIQVVAEAPDEAGRRGVAVHSRPEDAPDGTGWVRHAAGTLLPAAAPAGPPDTGLSEWPPEGAEPVELAGFYEGLADAGFGYGPAFRGLRAAWRRGGEVYAEAALPDAADADSFGIHPALLDAALHAAFVRQDEGAPPEAPSVPFAWSDVALHATGAAAVRVRVAPAADGGMAVTLADGSGAPVVTVGSLAVRPVSAEGLRTASAGRRDALYRVEWAAAPAPTGPDPVRAALLGADPFGLGGQDAGLARYPDAAALSAGLDAGDPVPAVLLLACSGGAEDGAARAAAGAVLAAVRAVLADERLADTRLVVVTRGAVEAVPGEGVADLGAAAAWGLVRSAQAEHPDRFVLVDADPAAAAVPLAALPAAAGSGEGQSAIRGPEWRVPRLAAARPAPAERPVDPSGTVLVTGGTGGLGALVARHLVAEYGVRSLLLVSRRGPEAPGAAELVAQLEGQGASVRVAACDVADRAALAALLAAVPADAPLTGVVHAAGVLDDGIVSALTPERLDAVLKPKAEAAWHLHELTRELDLGMFVLFSSVSGVLGGAGQANYAAANAFLDALAQHRRAAGLPAVSLAWGLWEAGGMAGGLDGGDVARMARGGVLPLAEAEGLELFDAALAGEPLLVPVKWDLPALRAAGEPPRMLARIAGRPARRAAAAGTAPAGGSALAERLAGLDPSRRRAAVVELVSAQVAAVLGYADTKGVEPDRAFQDLGFDSLTAVEFRNGLSTATGLRLPATLVFDHPTPLVLAEHLLAEVAGTADRAAAAGPAAAPADEPIAIVGMACRYPGGVSSPEELWRLVEQGGDGIASFPADRGWDLDGLYDPDARRPGTSYTREGGFLYGAAEFDPGFFGISPREALTMDPQQRLLLETSWEAFEHAGIDPAGLKGSPTGVFAGVMYHDYAGGGSGGSVVSGRVAYTFGLEGPAVTVDTACSSSLVALHWAAQALRSGECSLALAGGVAVMATPASFIEFSRQRGLAADGRCRSFSDDAAGTSWGEGVGVLVLERLSDARRKGHRVLAVVRGSAINQDGASNGLTAPNGPSQMRVIRQALAGAGLGPADVDLVEAHGTGTKLGDPIEAQALLATYGQERPEGRPLYLGSLKSNIGHTQAAAGVAGIIKTVMAIRAGTMPKTLHVSAPTSQVDWSEGAVELLTEARAWEDLGRPRRAGVSSFGISGTNAHVIIEQAGTEPEPEDAAPAGAAEPAAVPWPLSAKTAEALRAQAARLADRLAELPEARPLDVAHALSTRSALAHRAVVVVRDGAAARAELRALAEGRRSADALTGTTGTGPGDTVFVFPGQGSQWLGMGLDLLSASPEFARALDECAAAVERHVDWRVLDVLRGTEGAPSLDRVDVVQPVLWAVMVALAETWRSMGVHPAAVVGHSQGEVAAACVAGALSLDDGARVAVARSRAVAERLTGLGGGMLSVGLPEERARELLRERGDGLSVAVVNGAGSVVVSGDGAALDALAADLRRDDVRVKRVPVDYASHSAHVEVLREDLLRELADIRPRPAAVPFHSTVTGGVVDDTTALDAEYWYANLRETVSFQRVTHDLLAQGARVFVELSPHPVLTMAVEETAAAAGADDVLAVGTLRRDDGGPDRFLASVGQAWTRGAPVDWSALFAGRATRHVELPGYPFQRERFWLDEIPGAAADVASAGLGAVDHPVLAAVVDNPESEGAVLTGRLSLDAQPWLADHAVVGSVLLPGTGFVELAVRAGDEVGCGAVEELTLEAPLLLPERGAVALRVVVDAARPDGRRALGIYSRAEESAPAPAWTRHATGVLAPAAEAPPAGGEAWPPPGAEPIDVAGLYERLAADGYGYGPVFQGLRAAWHHDGELFAEVALPEDEAEQADRYGVHPALLDAALHVGFLGGGTEDGGGPERDGPLIPFEWNGVSLHAAGAARLRVRAGAGPEAGAGTASMRLEIADATGAPVATVRSLVARPVSSAQLDAARAAQGGHQESLYRLRWERPAAGSAVAARGGEPCVLLGPDRSGLAAGEPSVRPYPDAAAVAAAVESGELPADVVALYQVPGAAADGEAVPGAVRADLGHSLAAVRSWLAEERLAGARLVVVTRGAVDADGTESVDLAAAPVWGLVRAAQSESPDRVVLLDLPDAPDTGAAAAAIAAARSGEPQAALRGGELLAPRLAPAAAPPADAAPPWPVSGTVLVTGGTGGLGALAARHLAAEHGVRRLLLVSRSGPAAEGAAELVAELEGLGAAATVAACDVADRAALAGLLAGIPAEHPLTGVVHTAGVSANAVIGGLTPEHLEAVLRPKADAAWHLHELTRELDLALFVLYSSTSTLLDNPGQGNYAAANTFLDALARHRRSLGLPATSLAWGLWGEGHGMGRHLSEADVQRIGRWGQRALTAAEGLALLDAAVTVSAEAGDAALMPARLDLAALRARTDGVPAVLRGLVPAGRRSAAGAAERPDAEALRRRVAGLPQDEAEQVLLDLVRTQVAAVLGHASADAVEPERNFLELGFDSLTAVELRNGLKAATGLRLSATVAFDAPSARALARQLREDLAAQSAPAAPPGAAPAAAAPAGGGSDAADQGPDTLSALFREAVGAGRFVPALSMLRSVALLRPGYSSPEEPGGVPEPVRLASGPKAPRLYCVNSPMAFGGAHQFVRVAAGFRDVRDVLALPLPGFGRGEPLPDSVDTVARGFAESIRRDGGADEPFAVVGYSGGGVFAHATAHVLEELGVPPAAVVLLDTHVPRPGTGDAAWQGIVQGVLDREASYGPLTSARLSAMSWYIGLLQDRELPELAAPILFVGPGGQKTVDTWRGTWEIADAVAEIDVDHFSMVEEESARTAGAIEDWLGTVTT</sequence>
<dbReference type="Gene3D" id="3.40.50.720">
    <property type="entry name" value="NAD(P)-binding Rossmann-like Domain"/>
    <property type="match status" value="4"/>
</dbReference>
<feature type="region of interest" description="Disordered" evidence="10">
    <location>
        <begin position="7040"/>
        <end position="7071"/>
    </location>
</feature>
<dbReference type="InterPro" id="IPR020841">
    <property type="entry name" value="PKS_Beta-ketoAc_synthase_dom"/>
</dbReference>
<feature type="active site" description="Proton donor; for dehydratase activity" evidence="9">
    <location>
        <position position="2884"/>
    </location>
</feature>
<dbReference type="InterPro" id="IPR014031">
    <property type="entry name" value="Ketoacyl_synth_C"/>
</dbReference>
<feature type="region of interest" description="C-terminal hotdog fold" evidence="9">
    <location>
        <begin position="4576"/>
        <end position="4714"/>
    </location>
</feature>
<dbReference type="InterPro" id="IPR057326">
    <property type="entry name" value="KR_dom"/>
</dbReference>
<dbReference type="InterPro" id="IPR014043">
    <property type="entry name" value="Acyl_transferase_dom"/>
</dbReference>
<dbReference type="InterPro" id="IPR016036">
    <property type="entry name" value="Malonyl_transacylase_ACP-bd"/>
</dbReference>
<dbReference type="Gene3D" id="3.40.50.1820">
    <property type="entry name" value="alpha/beta hydrolase"/>
    <property type="match status" value="1"/>
</dbReference>
<dbReference type="Pfam" id="PF00550">
    <property type="entry name" value="PP-binding"/>
    <property type="match status" value="4"/>
</dbReference>
<feature type="domain" description="Carrier" evidence="11">
    <location>
        <begin position="1697"/>
        <end position="1772"/>
    </location>
</feature>
<comment type="caution">
    <text evidence="14">The sequence shown here is derived from an EMBL/GenBank/DDBJ whole genome shotgun (WGS) entry which is preliminary data.</text>
</comment>
<comment type="pathway">
    <text evidence="2">Antibiotic biosynthesis.</text>
</comment>
<evidence type="ECO:0000259" key="13">
    <source>
        <dbReference type="PROSITE" id="PS52019"/>
    </source>
</evidence>
<feature type="domain" description="Carrier" evidence="11">
    <location>
        <begin position="6965"/>
        <end position="7040"/>
    </location>
</feature>
<gene>
    <name evidence="14" type="ORF">CLV72_101350</name>
</gene>
<dbReference type="Gene3D" id="3.40.366.10">
    <property type="entry name" value="Malonyl-Coenzyme A Acyl Carrier Protein, domain 2"/>
    <property type="match status" value="4"/>
</dbReference>
<dbReference type="FunFam" id="3.40.47.10:FF:000019">
    <property type="entry name" value="Polyketide synthase type I"/>
    <property type="match status" value="4"/>
</dbReference>
<keyword evidence="15" id="KW-1185">Reference proteome</keyword>
<dbReference type="GO" id="GO:0031177">
    <property type="term" value="F:phosphopantetheine binding"/>
    <property type="evidence" value="ECO:0007669"/>
    <property type="project" value="InterPro"/>
</dbReference>
<dbReference type="GO" id="GO:0033068">
    <property type="term" value="P:macrolide biosynthetic process"/>
    <property type="evidence" value="ECO:0007669"/>
    <property type="project" value="UniProtKB-ARBA"/>
</dbReference>
<feature type="active site" description="Proton donor; for dehydratase activity" evidence="9">
    <location>
        <position position="6377"/>
    </location>
</feature>
<evidence type="ECO:0000256" key="5">
    <source>
        <dbReference type="ARBA" id="ARBA00022679"/>
    </source>
</evidence>
<dbReference type="InterPro" id="IPR001227">
    <property type="entry name" value="Ac_transferase_dom_sf"/>
</dbReference>
<feature type="domain" description="PKS/mFAS DH" evidence="13">
    <location>
        <begin position="4438"/>
        <end position="4714"/>
    </location>
</feature>
<dbReference type="Pfam" id="PF08659">
    <property type="entry name" value="KR"/>
    <property type="match status" value="4"/>
</dbReference>
<dbReference type="InterPro" id="IPR016035">
    <property type="entry name" value="Acyl_Trfase/lysoPLipase"/>
</dbReference>
<dbReference type="InterPro" id="IPR050091">
    <property type="entry name" value="PKS_NRPS_Biosynth_Enz"/>
</dbReference>
<feature type="region of interest" description="N-terminal hotdog fold" evidence="9">
    <location>
        <begin position="930"/>
        <end position="1055"/>
    </location>
</feature>
<feature type="domain" description="Ketosynthase family 3 (KS3)" evidence="12">
    <location>
        <begin position="34"/>
        <end position="446"/>
    </location>
</feature>
<dbReference type="EMBL" id="PVZC01000001">
    <property type="protein sequence ID" value="PRY01759.1"/>
    <property type="molecule type" value="Genomic_DNA"/>
</dbReference>
<dbReference type="PROSITE" id="PS52004">
    <property type="entry name" value="KS3_2"/>
    <property type="match status" value="4"/>
</dbReference>
<dbReference type="FunFam" id="3.40.366.10:FF:000002">
    <property type="entry name" value="Probable polyketide synthase 2"/>
    <property type="match status" value="4"/>
</dbReference>
<feature type="active site" description="Proton acceptor; for dehydratase activity" evidence="9">
    <location>
        <position position="2715"/>
    </location>
</feature>
<dbReference type="FunFam" id="1.10.1200.10:FF:000007">
    <property type="entry name" value="Probable polyketide synthase pks17"/>
    <property type="match status" value="4"/>
</dbReference>
<keyword evidence="7" id="KW-0511">Multifunctional enzyme</keyword>
<keyword evidence="6" id="KW-0045">Antibiotic biosynthesis</keyword>
<feature type="domain" description="Ketosynthase family 3 (KS3)" evidence="12">
    <location>
        <begin position="3539"/>
        <end position="3952"/>
    </location>
</feature>
<feature type="region of interest" description="C-terminal hotdog fold" evidence="9">
    <location>
        <begin position="6316"/>
        <end position="6465"/>
    </location>
</feature>
<accession>A0A2T0QCW1</accession>
<keyword evidence="4" id="KW-0597">Phosphoprotein</keyword>
<feature type="active site" description="Proton donor; for dehydratase activity" evidence="9">
    <location>
        <position position="4635"/>
    </location>
</feature>
<proteinExistence type="predicted"/>
<dbReference type="InterPro" id="IPR036291">
    <property type="entry name" value="NAD(P)-bd_dom_sf"/>
</dbReference>
<evidence type="ECO:0000313" key="14">
    <source>
        <dbReference type="EMBL" id="PRY01759.1"/>
    </source>
</evidence>
<feature type="domain" description="PKS/mFAS DH" evidence="13">
    <location>
        <begin position="2683"/>
        <end position="2960"/>
    </location>
</feature>
<dbReference type="PROSITE" id="PS50075">
    <property type="entry name" value="CARRIER"/>
    <property type="match status" value="4"/>
</dbReference>
<dbReference type="InterPro" id="IPR049551">
    <property type="entry name" value="PKS_DH_C"/>
</dbReference>
<feature type="region of interest" description="N-terminal hotdog fold" evidence="9">
    <location>
        <begin position="2683"/>
        <end position="2809"/>
    </location>
</feature>
<evidence type="ECO:0000256" key="2">
    <source>
        <dbReference type="ARBA" id="ARBA00004792"/>
    </source>
</evidence>
<dbReference type="Pfam" id="PF02801">
    <property type="entry name" value="Ketoacyl-synt_C"/>
    <property type="match status" value="4"/>
</dbReference>
<feature type="domain" description="Carrier" evidence="11">
    <location>
        <begin position="3447"/>
        <end position="3522"/>
    </location>
</feature>
<evidence type="ECO:0000256" key="10">
    <source>
        <dbReference type="SAM" id="MobiDB-lite"/>
    </source>
</evidence>
<feature type="active site" description="Proton acceptor; for dehydratase activity" evidence="9">
    <location>
        <position position="962"/>
    </location>
</feature>
<dbReference type="Pfam" id="PF14765">
    <property type="entry name" value="PS-DH"/>
    <property type="match status" value="4"/>
</dbReference>
<dbReference type="SUPFAM" id="SSF47336">
    <property type="entry name" value="ACP-like"/>
    <property type="match status" value="4"/>
</dbReference>
<name>A0A2T0QCW1_9ACTN</name>
<dbReference type="PANTHER" id="PTHR43775">
    <property type="entry name" value="FATTY ACID SYNTHASE"/>
    <property type="match status" value="1"/>
</dbReference>
<dbReference type="RefSeq" id="WP_106238012.1">
    <property type="nucleotide sequence ID" value="NZ_PVZC01000001.1"/>
</dbReference>
<organism evidence="14 15">
    <name type="scientific">Allonocardiopsis opalescens</name>
    <dbReference type="NCBI Taxonomy" id="1144618"/>
    <lineage>
        <taxon>Bacteria</taxon>
        <taxon>Bacillati</taxon>
        <taxon>Actinomycetota</taxon>
        <taxon>Actinomycetes</taxon>
        <taxon>Streptosporangiales</taxon>
        <taxon>Allonocardiopsis</taxon>
    </lineage>
</organism>
<dbReference type="SMART" id="SM01294">
    <property type="entry name" value="PKS_PP_betabranch"/>
    <property type="match status" value="4"/>
</dbReference>
<dbReference type="InterPro" id="IPR029058">
    <property type="entry name" value="AB_hydrolase_fold"/>
</dbReference>
<dbReference type="InterPro" id="IPR020802">
    <property type="entry name" value="TesA-like"/>
</dbReference>
<dbReference type="SUPFAM" id="SSF53901">
    <property type="entry name" value="Thiolase-like"/>
    <property type="match status" value="4"/>
</dbReference>
<dbReference type="SMART" id="SM00823">
    <property type="entry name" value="PKS_PP"/>
    <property type="match status" value="4"/>
</dbReference>
<dbReference type="SUPFAM" id="SSF52151">
    <property type="entry name" value="FabD/lysophospholipase-like"/>
    <property type="match status" value="4"/>
</dbReference>
<dbReference type="InterPro" id="IPR018201">
    <property type="entry name" value="Ketoacyl_synth_AS"/>
</dbReference>
<comment type="cofactor">
    <cofactor evidence="1">
        <name>pantetheine 4'-phosphate</name>
        <dbReference type="ChEBI" id="CHEBI:47942"/>
    </cofactor>
</comment>
<dbReference type="CDD" id="cd00833">
    <property type="entry name" value="PKS"/>
    <property type="match status" value="4"/>
</dbReference>
<feature type="domain" description="Ketosynthase family 3 (KS3)" evidence="12">
    <location>
        <begin position="5288"/>
        <end position="5700"/>
    </location>
</feature>
<evidence type="ECO:0000259" key="11">
    <source>
        <dbReference type="PROSITE" id="PS50075"/>
    </source>
</evidence>
<feature type="region of interest" description="C-terminal hotdog fold" evidence="9">
    <location>
        <begin position="2823"/>
        <end position="2960"/>
    </location>
</feature>
<reference evidence="14 15" key="1">
    <citation type="submission" date="2018-03" db="EMBL/GenBank/DDBJ databases">
        <title>Genomic Encyclopedia of Archaeal and Bacterial Type Strains, Phase II (KMG-II): from individual species to whole genera.</title>
        <authorList>
            <person name="Goeker M."/>
        </authorList>
    </citation>
    <scope>NUCLEOTIDE SEQUENCE [LARGE SCALE GENOMIC DNA]</scope>
    <source>
        <strain evidence="14 15">DSM 45601</strain>
    </source>
</reference>
<protein>
    <submittedName>
        <fullName evidence="14">Acyl transferase domain-containing protein</fullName>
    </submittedName>
</protein>
<dbReference type="Gene3D" id="1.10.1200.10">
    <property type="entry name" value="ACP-like"/>
    <property type="match status" value="4"/>
</dbReference>
<feature type="region of interest" description="C-terminal hotdog fold" evidence="9">
    <location>
        <begin position="1068"/>
        <end position="1207"/>
    </location>
</feature>
<dbReference type="InterPro" id="IPR015083">
    <property type="entry name" value="NorB/c/GfsB-D-like_docking"/>
</dbReference>
<dbReference type="PROSITE" id="PS52019">
    <property type="entry name" value="PKS_MFAS_DH"/>
    <property type="match status" value="4"/>
</dbReference>
<keyword evidence="3" id="KW-0596">Phosphopantetheine</keyword>
<dbReference type="InterPro" id="IPR055123">
    <property type="entry name" value="SpnB-like_Rossmann"/>
</dbReference>
<dbReference type="Pfam" id="PF08990">
    <property type="entry name" value="Docking"/>
    <property type="match status" value="1"/>
</dbReference>
<dbReference type="InterPro" id="IPR001031">
    <property type="entry name" value="Thioesterase"/>
</dbReference>
<dbReference type="Pfam" id="PF21089">
    <property type="entry name" value="PKS_DH_N"/>
    <property type="match status" value="4"/>
</dbReference>
<dbReference type="InterPro" id="IPR049552">
    <property type="entry name" value="PKS_DH_N"/>
</dbReference>
<dbReference type="GO" id="GO:0004315">
    <property type="term" value="F:3-oxoacyl-[acyl-carrier-protein] synthase activity"/>
    <property type="evidence" value="ECO:0007669"/>
    <property type="project" value="InterPro"/>
</dbReference>